<evidence type="ECO:0000256" key="9">
    <source>
        <dbReference type="ARBA" id="ARBA00022989"/>
    </source>
</evidence>
<evidence type="ECO:0000256" key="2">
    <source>
        <dbReference type="ARBA" id="ARBA00004651"/>
    </source>
</evidence>
<dbReference type="InterPro" id="IPR052168">
    <property type="entry name" value="Cytochrome_b561_oxidase"/>
</dbReference>
<gene>
    <name evidence="15" type="ORF">HED55_25180</name>
</gene>
<evidence type="ECO:0000256" key="6">
    <source>
        <dbReference type="ARBA" id="ARBA00022692"/>
    </source>
</evidence>
<dbReference type="Pfam" id="PF01292">
    <property type="entry name" value="Ni_hydr_CYTB"/>
    <property type="match status" value="1"/>
</dbReference>
<keyword evidence="4" id="KW-1003">Cell membrane</keyword>
<dbReference type="PANTHER" id="PTHR30529">
    <property type="entry name" value="CYTOCHROME B561"/>
    <property type="match status" value="1"/>
</dbReference>
<evidence type="ECO:0000256" key="13">
    <source>
        <dbReference type="SAM" id="Phobius"/>
    </source>
</evidence>
<evidence type="ECO:0000259" key="14">
    <source>
        <dbReference type="Pfam" id="PF01292"/>
    </source>
</evidence>
<dbReference type="EMBL" id="JAAVLN010000003">
    <property type="protein sequence ID" value="NKC05257.1"/>
    <property type="molecule type" value="Genomic_DNA"/>
</dbReference>
<proteinExistence type="inferred from homology"/>
<feature type="transmembrane region" description="Helical" evidence="13">
    <location>
        <begin position="15"/>
        <end position="33"/>
    </location>
</feature>
<keyword evidence="7" id="KW-0479">Metal-binding</keyword>
<evidence type="ECO:0000256" key="10">
    <source>
        <dbReference type="ARBA" id="ARBA00023004"/>
    </source>
</evidence>
<keyword evidence="8" id="KW-0249">Electron transport</keyword>
<keyword evidence="10" id="KW-0408">Iron</keyword>
<keyword evidence="9 13" id="KW-1133">Transmembrane helix</keyword>
<comment type="subcellular location">
    <subcellularLocation>
        <location evidence="2">Cell membrane</location>
        <topology evidence="2">Multi-pass membrane protein</topology>
    </subcellularLocation>
</comment>
<sequence length="179" mass="20254">MWRNTKTTYGYVTRILHWLIALFIAGQIGLGFLTQTMANSPVAQFSLYQWHKSLGFLILGLAFIRVFWFAANPHPSPSSDVNQFEWRVAKAVHRLLLAMTILVPFTGWAIVSTSPLGIPSYVFDLFVMPNIPLPVSDADETLWSWLHTICVYGFMGLIVLHAGAALYHHFSGEMKHCEE</sequence>
<reference evidence="15 16" key="1">
    <citation type="submission" date="2020-03" db="EMBL/GenBank/DDBJ databases">
        <title>Whole genome sequencing of clinical and environmental type strains of Ochrobactrum.</title>
        <authorList>
            <person name="Dharne M."/>
        </authorList>
    </citation>
    <scope>NUCLEOTIDE SEQUENCE [LARGE SCALE GENOMIC DNA]</scope>
    <source>
        <strain evidence="15 16">CIP 109452</strain>
    </source>
</reference>
<evidence type="ECO:0000256" key="12">
    <source>
        <dbReference type="ARBA" id="ARBA00037975"/>
    </source>
</evidence>
<comment type="cofactor">
    <cofactor evidence="1">
        <name>heme b</name>
        <dbReference type="ChEBI" id="CHEBI:60344"/>
    </cofactor>
</comment>
<evidence type="ECO:0000313" key="15">
    <source>
        <dbReference type="EMBL" id="NKC05257.1"/>
    </source>
</evidence>
<feature type="transmembrane region" description="Helical" evidence="13">
    <location>
        <begin position="54"/>
        <end position="71"/>
    </location>
</feature>
<evidence type="ECO:0000256" key="7">
    <source>
        <dbReference type="ARBA" id="ARBA00022723"/>
    </source>
</evidence>
<protein>
    <submittedName>
        <fullName evidence="15">Cytochrome b</fullName>
    </submittedName>
</protein>
<comment type="similarity">
    <text evidence="12">Belongs to the cytochrome b561 family.</text>
</comment>
<dbReference type="Proteomes" id="UP000704467">
    <property type="component" value="Unassembled WGS sequence"/>
</dbReference>
<organism evidence="15 16">
    <name type="scientific">Brucella haematophila</name>
    <dbReference type="NCBI Taxonomy" id="419474"/>
    <lineage>
        <taxon>Bacteria</taxon>
        <taxon>Pseudomonadati</taxon>
        <taxon>Pseudomonadota</taxon>
        <taxon>Alphaproteobacteria</taxon>
        <taxon>Hyphomicrobiales</taxon>
        <taxon>Brucellaceae</taxon>
        <taxon>Brucella/Ochrobactrum group</taxon>
        <taxon>Brucella</taxon>
    </lineage>
</organism>
<keyword evidence="11 13" id="KW-0472">Membrane</keyword>
<dbReference type="Gene3D" id="1.20.950.20">
    <property type="entry name" value="Transmembrane di-heme cytochromes, Chain C"/>
    <property type="match status" value="1"/>
</dbReference>
<dbReference type="InterPro" id="IPR016174">
    <property type="entry name" value="Di-haem_cyt_TM"/>
</dbReference>
<comment type="caution">
    <text evidence="15">The sequence shown here is derived from an EMBL/GenBank/DDBJ whole genome shotgun (WGS) entry which is preliminary data.</text>
</comment>
<feature type="transmembrane region" description="Helical" evidence="13">
    <location>
        <begin position="142"/>
        <end position="167"/>
    </location>
</feature>
<evidence type="ECO:0000256" key="1">
    <source>
        <dbReference type="ARBA" id="ARBA00001970"/>
    </source>
</evidence>
<keyword evidence="6 13" id="KW-0812">Transmembrane</keyword>
<evidence type="ECO:0000256" key="5">
    <source>
        <dbReference type="ARBA" id="ARBA00022617"/>
    </source>
</evidence>
<evidence type="ECO:0000256" key="8">
    <source>
        <dbReference type="ARBA" id="ARBA00022982"/>
    </source>
</evidence>
<keyword evidence="5" id="KW-0349">Heme</keyword>
<feature type="transmembrane region" description="Helical" evidence="13">
    <location>
        <begin position="91"/>
        <end position="111"/>
    </location>
</feature>
<evidence type="ECO:0000256" key="11">
    <source>
        <dbReference type="ARBA" id="ARBA00023136"/>
    </source>
</evidence>
<dbReference type="InterPro" id="IPR011577">
    <property type="entry name" value="Cyt_b561_bac/Ni-Hgenase"/>
</dbReference>
<accession>A0ABX1DUM7</accession>
<evidence type="ECO:0000313" key="16">
    <source>
        <dbReference type="Proteomes" id="UP000704467"/>
    </source>
</evidence>
<feature type="domain" description="Cytochrome b561 bacterial/Ni-hydrogenase" evidence="14">
    <location>
        <begin position="9"/>
        <end position="171"/>
    </location>
</feature>
<keyword evidence="3" id="KW-0813">Transport</keyword>
<evidence type="ECO:0000256" key="3">
    <source>
        <dbReference type="ARBA" id="ARBA00022448"/>
    </source>
</evidence>
<keyword evidence="16" id="KW-1185">Reference proteome</keyword>
<evidence type="ECO:0000256" key="4">
    <source>
        <dbReference type="ARBA" id="ARBA00022475"/>
    </source>
</evidence>
<dbReference type="SUPFAM" id="SSF81342">
    <property type="entry name" value="Transmembrane di-heme cytochromes"/>
    <property type="match status" value="1"/>
</dbReference>
<name>A0ABX1DUM7_9HYPH</name>
<dbReference type="PANTHER" id="PTHR30529:SF1">
    <property type="entry name" value="CYTOCHROME B561 HOMOLOG 2"/>
    <property type="match status" value="1"/>
</dbReference>